<dbReference type="GeneID" id="57978637"/>
<dbReference type="Proteomes" id="UP000808038">
    <property type="component" value="Unassembled WGS sequence"/>
</dbReference>
<evidence type="ECO:0000313" key="10">
    <source>
        <dbReference type="EMBL" id="MBJ7637811.1"/>
    </source>
</evidence>
<protein>
    <recommendedName>
        <fullName evidence="6">Holliday junction branch migration complex subunit RuvA</fullName>
    </recommendedName>
</protein>
<dbReference type="CDD" id="cd14332">
    <property type="entry name" value="UBA_RuvA_C"/>
    <property type="match status" value="1"/>
</dbReference>
<dbReference type="InterPro" id="IPR036267">
    <property type="entry name" value="RuvA_C_sf"/>
</dbReference>
<dbReference type="HAMAP" id="MF_00031">
    <property type="entry name" value="DNA_HJ_migration_RuvA"/>
    <property type="match status" value="1"/>
</dbReference>
<evidence type="ECO:0000259" key="7">
    <source>
        <dbReference type="SMART" id="SM00278"/>
    </source>
</evidence>
<keyword evidence="8" id="KW-0378">Hydrolase</keyword>
<comment type="domain">
    <text evidence="6">Has three domains with a flexible linker between the domains II and III and assumes an 'L' shape. Domain III is highly mobile and contacts RuvB.</text>
</comment>
<evidence type="ECO:0000313" key="11">
    <source>
        <dbReference type="Proteomes" id="UP000650485"/>
    </source>
</evidence>
<evidence type="ECO:0000313" key="12">
    <source>
        <dbReference type="Proteomes" id="UP000728106"/>
    </source>
</evidence>
<dbReference type="Gene3D" id="2.40.50.140">
    <property type="entry name" value="Nucleic acid-binding proteins"/>
    <property type="match status" value="1"/>
</dbReference>
<keyword evidence="2 6" id="KW-0227">DNA damage</keyword>
<evidence type="ECO:0000256" key="2">
    <source>
        <dbReference type="ARBA" id="ARBA00022763"/>
    </source>
</evidence>
<comment type="caution">
    <text evidence="6">Lacks conserved residue(s) required for the propagation of feature annotation.</text>
</comment>
<dbReference type="GO" id="GO:0000400">
    <property type="term" value="F:four-way junction DNA binding"/>
    <property type="evidence" value="ECO:0007669"/>
    <property type="project" value="UniProtKB-UniRule"/>
</dbReference>
<keyword evidence="5 6" id="KW-0234">DNA repair</keyword>
<comment type="caution">
    <text evidence="8">The sequence shown here is derived from an EMBL/GenBank/DDBJ whole genome shotgun (WGS) entry which is preliminary data.</text>
</comment>
<dbReference type="Pfam" id="PF01330">
    <property type="entry name" value="RuvA_N"/>
    <property type="match status" value="1"/>
</dbReference>
<dbReference type="SUPFAM" id="SSF46929">
    <property type="entry name" value="DNA helicase RuvA subunit, C-terminal domain"/>
    <property type="match status" value="1"/>
</dbReference>
<feature type="domain" description="Helix-hairpin-helix DNA-binding motif class 1" evidence="7">
    <location>
        <begin position="105"/>
        <end position="124"/>
    </location>
</feature>
<dbReference type="SMART" id="SM00278">
    <property type="entry name" value="HhH1"/>
    <property type="match status" value="2"/>
</dbReference>
<evidence type="ECO:0000256" key="4">
    <source>
        <dbReference type="ARBA" id="ARBA00023172"/>
    </source>
</evidence>
<dbReference type="OrthoDB" id="5293449at2"/>
<dbReference type="GO" id="GO:0016787">
    <property type="term" value="F:hydrolase activity"/>
    <property type="evidence" value="ECO:0007669"/>
    <property type="project" value="UniProtKB-KW"/>
</dbReference>
<dbReference type="Gene3D" id="1.10.150.20">
    <property type="entry name" value="5' to 3' exonuclease, C-terminal subdomain"/>
    <property type="match status" value="1"/>
</dbReference>
<evidence type="ECO:0000313" key="9">
    <source>
        <dbReference type="EMBL" id="MBJ7631781.1"/>
    </source>
</evidence>
<sequence>MYEYLNGVITDIAPNYIVVEVGGVGYRVLVANPYAFPLNELERVYVEQIIRENEQSLYGFITADEKLLFQKLLNVSGIGPKSALAILANADHSGLVSAIANNDVNFLIKFPGIGKKTAQQIILDLQNKLGDLPFNNDTDLGLILPTQPANDDNPELTDALLALEALGYAKKDVNKVEKALAKEAPMDTAAYVSAGLKLLQ</sequence>
<dbReference type="EMBL" id="JACSZT010000009">
    <property type="protein sequence ID" value="MBC6499467.1"/>
    <property type="molecule type" value="Genomic_DNA"/>
</dbReference>
<dbReference type="InterPro" id="IPR011114">
    <property type="entry name" value="RuvA_C"/>
</dbReference>
<dbReference type="Proteomes" id="UP000650485">
    <property type="component" value="Unassembled WGS sequence"/>
</dbReference>
<comment type="subcellular location">
    <subcellularLocation>
        <location evidence="6">Cytoplasm</location>
    </subcellularLocation>
</comment>
<dbReference type="GO" id="GO:0006310">
    <property type="term" value="P:DNA recombination"/>
    <property type="evidence" value="ECO:0007669"/>
    <property type="project" value="UniProtKB-UniRule"/>
</dbReference>
<evidence type="ECO:0000256" key="5">
    <source>
        <dbReference type="ARBA" id="ARBA00023204"/>
    </source>
</evidence>
<reference evidence="9" key="1">
    <citation type="submission" date="2020-02" db="EMBL/GenBank/DDBJ databases">
        <authorList>
            <person name="Fontana A."/>
            <person name="Patrone V."/>
            <person name="Morelli L."/>
        </authorList>
    </citation>
    <scope>NUCLEOTIDE SEQUENCE</scope>
    <source>
        <strain evidence="9">CCUG 30943</strain>
        <strain evidence="10">CCUG 43002</strain>
    </source>
</reference>
<dbReference type="InterPro" id="IPR012340">
    <property type="entry name" value="NA-bd_OB-fold"/>
</dbReference>
<dbReference type="AlphaFoldDB" id="A0A0R2F5X2"/>
<dbReference type="GO" id="GO:0009378">
    <property type="term" value="F:four-way junction helicase activity"/>
    <property type="evidence" value="ECO:0007669"/>
    <property type="project" value="InterPro"/>
</dbReference>
<proteinExistence type="inferred from homology"/>
<dbReference type="InterPro" id="IPR003583">
    <property type="entry name" value="Hlx-hairpin-Hlx_DNA-bd_motif"/>
</dbReference>
<dbReference type="GO" id="GO:0009379">
    <property type="term" value="C:Holliday junction helicase complex"/>
    <property type="evidence" value="ECO:0007669"/>
    <property type="project" value="InterPro"/>
</dbReference>
<keyword evidence="1 6" id="KW-0963">Cytoplasm</keyword>
<dbReference type="GO" id="GO:0005524">
    <property type="term" value="F:ATP binding"/>
    <property type="evidence" value="ECO:0007669"/>
    <property type="project" value="InterPro"/>
</dbReference>
<dbReference type="GO" id="GO:0006281">
    <property type="term" value="P:DNA repair"/>
    <property type="evidence" value="ECO:0007669"/>
    <property type="project" value="UniProtKB-UniRule"/>
</dbReference>
<comment type="similarity">
    <text evidence="6">Belongs to the RuvA family.</text>
</comment>
<dbReference type="InterPro" id="IPR013849">
    <property type="entry name" value="DNA_helicase_Holl-junc_RuvA_I"/>
</dbReference>
<organism evidence="8 11">
    <name type="scientific">Weissella confusa</name>
    <name type="common">Lactobacillus confusus</name>
    <dbReference type="NCBI Taxonomy" id="1583"/>
    <lineage>
        <taxon>Bacteria</taxon>
        <taxon>Bacillati</taxon>
        <taxon>Bacillota</taxon>
        <taxon>Bacilli</taxon>
        <taxon>Lactobacillales</taxon>
        <taxon>Lactobacillaceae</taxon>
        <taxon>Weissella</taxon>
    </lineage>
</organism>
<feature type="domain" description="Helix-hairpin-helix DNA-binding motif class 1" evidence="7">
    <location>
        <begin position="70"/>
        <end position="89"/>
    </location>
</feature>
<name>A0A0R2F5X2_WEICO</name>
<dbReference type="NCBIfam" id="TIGR00084">
    <property type="entry name" value="ruvA"/>
    <property type="match status" value="1"/>
</dbReference>
<dbReference type="RefSeq" id="WP_003610776.1">
    <property type="nucleotide sequence ID" value="NZ_ALXH01000004.1"/>
</dbReference>
<comment type="function">
    <text evidence="6">The RuvA-RuvB-RuvC complex processes Holliday junction (HJ) DNA during genetic recombination and DNA repair, while the RuvA-RuvB complex plays an important role in the rescue of blocked DNA replication forks via replication fork reversal (RFR). RuvA specifically binds to HJ cruciform DNA, conferring on it an open structure. The RuvB hexamer acts as an ATP-dependent pump, pulling dsDNA into and through the RuvAB complex. HJ branch migration allows RuvC to scan DNA until it finds its consensus sequence, where it cleaves and resolves the cruciform DNA.</text>
</comment>
<evidence type="ECO:0000256" key="1">
    <source>
        <dbReference type="ARBA" id="ARBA00022490"/>
    </source>
</evidence>
<dbReference type="InterPro" id="IPR010994">
    <property type="entry name" value="RuvA_2-like"/>
</dbReference>
<reference evidence="9 12" key="3">
    <citation type="journal article" date="2021" name="Int. J. Food Microbiol.">
        <title>Safety demonstration of a microbial species for use in the food chain: Weissella confusa.</title>
        <authorList>
            <person name="Bourdichon F."/>
            <person name="Patrone V."/>
            <person name="Fontana A."/>
            <person name="Milani G."/>
            <person name="Morelli L."/>
        </authorList>
    </citation>
    <scope>NUCLEOTIDE SEQUENCE [LARGE SCALE GENOMIC DNA]</scope>
    <source>
        <strain evidence="9">CCUG 30943</strain>
        <strain evidence="10 12">CCUG 43002</strain>
    </source>
</reference>
<accession>A0A0R2F5X2</accession>
<evidence type="ECO:0000256" key="3">
    <source>
        <dbReference type="ARBA" id="ARBA00023125"/>
    </source>
</evidence>
<dbReference type="EMBL" id="JAAOCX010000001">
    <property type="protein sequence ID" value="MBJ7631781.1"/>
    <property type="molecule type" value="Genomic_DNA"/>
</dbReference>
<dbReference type="SUPFAM" id="SSF50249">
    <property type="entry name" value="Nucleic acid-binding proteins"/>
    <property type="match status" value="1"/>
</dbReference>
<dbReference type="EMBL" id="JAAOCP010000001">
    <property type="protein sequence ID" value="MBJ7637811.1"/>
    <property type="molecule type" value="Genomic_DNA"/>
</dbReference>
<reference evidence="8" key="2">
    <citation type="submission" date="2020-08" db="EMBL/GenBank/DDBJ databases">
        <title>Complete genome sequence of Weissella confusa strain FS54 provides insights into metabolic potential.</title>
        <authorList>
            <person name="Fhoula I."/>
            <person name="Najjari A."/>
            <person name="Lekired A."/>
            <person name="Bessrour-Aouam N."/>
            <person name="Jaballah S."/>
            <person name="Klibi N."/>
            <person name="Ouzari H.-I."/>
        </authorList>
    </citation>
    <scope>NUCLEOTIDE SEQUENCE</scope>
    <source>
        <strain evidence="8">FS54</strain>
    </source>
</reference>
<keyword evidence="12" id="KW-1185">Reference proteome</keyword>
<feature type="region of interest" description="Domain III" evidence="6">
    <location>
        <begin position="155"/>
        <end position="200"/>
    </location>
</feature>
<dbReference type="Pfam" id="PF14520">
    <property type="entry name" value="HHH_5"/>
    <property type="match status" value="1"/>
</dbReference>
<dbReference type="GO" id="GO:0005737">
    <property type="term" value="C:cytoplasm"/>
    <property type="evidence" value="ECO:0007669"/>
    <property type="project" value="UniProtKB-SubCell"/>
</dbReference>
<evidence type="ECO:0000256" key="6">
    <source>
        <dbReference type="HAMAP-Rule" id="MF_00031"/>
    </source>
</evidence>
<dbReference type="Pfam" id="PF07499">
    <property type="entry name" value="RuvA_C"/>
    <property type="match status" value="1"/>
</dbReference>
<dbReference type="SUPFAM" id="SSF47781">
    <property type="entry name" value="RuvA domain 2-like"/>
    <property type="match status" value="1"/>
</dbReference>
<evidence type="ECO:0000313" key="8">
    <source>
        <dbReference type="EMBL" id="MBC6499467.1"/>
    </source>
</evidence>
<comment type="subunit">
    <text evidence="6">Homotetramer. Forms an RuvA(8)-RuvB(12)-Holliday junction (HJ) complex. HJ DNA is sandwiched between 2 RuvA tetramers; dsDNA enters through RuvA and exits via RuvB. An RuvB hexamer assembles on each DNA strand where it exits the tetramer. Each RuvB hexamer is contacted by two RuvA subunits (via domain III) on 2 adjacent RuvB subunits; this complex drives branch migration. In the full resolvosome a probable DNA-RuvA(4)-RuvB(12)-RuvC(2) complex forms which resolves the HJ.</text>
</comment>
<gene>
    <name evidence="6 8" type="primary">ruvA</name>
    <name evidence="8" type="ORF">H7R52_14465</name>
    <name evidence="10" type="ORF">HAU20_00020</name>
    <name evidence="9" type="ORF">HAU43_01460</name>
</gene>
<dbReference type="Proteomes" id="UP000728106">
    <property type="component" value="Unassembled WGS sequence"/>
</dbReference>
<keyword evidence="3 6" id="KW-0238">DNA-binding</keyword>
<dbReference type="GO" id="GO:0048476">
    <property type="term" value="C:Holliday junction resolvase complex"/>
    <property type="evidence" value="ECO:0007669"/>
    <property type="project" value="UniProtKB-UniRule"/>
</dbReference>
<dbReference type="InterPro" id="IPR000085">
    <property type="entry name" value="RuvA"/>
</dbReference>
<keyword evidence="4 6" id="KW-0233">DNA recombination</keyword>